<dbReference type="RefSeq" id="WP_015852347.1">
    <property type="nucleotide sequence ID" value="NC_012881.1"/>
</dbReference>
<evidence type="ECO:0000313" key="2">
    <source>
        <dbReference type="Proteomes" id="UP000002601"/>
    </source>
</evidence>
<reference evidence="1 2" key="1">
    <citation type="submission" date="2009-06" db="EMBL/GenBank/DDBJ databases">
        <title>Complete sequence of Desulfovibrio salexigens DSM 2638.</title>
        <authorList>
            <consortium name="US DOE Joint Genome Institute"/>
            <person name="Lucas S."/>
            <person name="Copeland A."/>
            <person name="Lapidus A."/>
            <person name="Glavina del Rio T."/>
            <person name="Tice H."/>
            <person name="Bruce D."/>
            <person name="Goodwin L."/>
            <person name="Pitluck S."/>
            <person name="Munk A.C."/>
            <person name="Brettin T."/>
            <person name="Detter J.C."/>
            <person name="Han C."/>
            <person name="Tapia R."/>
            <person name="Larimer F."/>
            <person name="Land M."/>
            <person name="Hauser L."/>
            <person name="Kyrpides N."/>
            <person name="Anderson I."/>
            <person name="Wall J.D."/>
            <person name="Arkin A.P."/>
            <person name="Dehal P."/>
            <person name="Chivian D."/>
            <person name="Giles B."/>
            <person name="Hazen T.C."/>
        </authorList>
    </citation>
    <scope>NUCLEOTIDE SEQUENCE [LARGE SCALE GENOMIC DNA]</scope>
    <source>
        <strain evidence="2">ATCC 14822 / DSM 2638 / NCIMB 8403 / VKM B-1763</strain>
    </source>
</reference>
<dbReference type="AlphaFoldDB" id="C6BY01"/>
<dbReference type="HOGENOM" id="CLU_168854_1_0_7"/>
<accession>C6BY01</accession>
<proteinExistence type="predicted"/>
<keyword evidence="2" id="KW-1185">Reference proteome</keyword>
<sequence length="82" mass="9085">MSYETITKVTQDIVLEGTKPAKEVAQSIGKPYSTLLREINPFDNNAKLGAATLMDILKTTQETKPLEFIAESIGYTLKPRVN</sequence>
<name>C6BY01_MARSD</name>
<dbReference type="eggNOG" id="ENOG5031H6Y">
    <property type="taxonomic scope" value="Bacteria"/>
</dbReference>
<dbReference type="EMBL" id="CP001649">
    <property type="protein sequence ID" value="ACS80531.1"/>
    <property type="molecule type" value="Genomic_DNA"/>
</dbReference>
<organism evidence="1 2">
    <name type="scientific">Maridesulfovibrio salexigens (strain ATCC 14822 / DSM 2638 / NCIMB 8403 / VKM B-1763)</name>
    <name type="common">Desulfovibrio salexigens</name>
    <dbReference type="NCBI Taxonomy" id="526222"/>
    <lineage>
        <taxon>Bacteria</taxon>
        <taxon>Pseudomonadati</taxon>
        <taxon>Thermodesulfobacteriota</taxon>
        <taxon>Desulfovibrionia</taxon>
        <taxon>Desulfovibrionales</taxon>
        <taxon>Desulfovibrionaceae</taxon>
        <taxon>Maridesulfovibrio</taxon>
    </lineage>
</organism>
<dbReference type="Proteomes" id="UP000002601">
    <property type="component" value="Chromosome"/>
</dbReference>
<dbReference type="OrthoDB" id="5454199at2"/>
<evidence type="ECO:0008006" key="3">
    <source>
        <dbReference type="Google" id="ProtNLM"/>
    </source>
</evidence>
<dbReference type="GO" id="GO:0003677">
    <property type="term" value="F:DNA binding"/>
    <property type="evidence" value="ECO:0007669"/>
    <property type="project" value="InterPro"/>
</dbReference>
<dbReference type="InterPro" id="IPR009679">
    <property type="entry name" value="Phage_186_CII-like"/>
</dbReference>
<dbReference type="KEGG" id="dsa:Desal_2475"/>
<dbReference type="STRING" id="526222.Desal_2475"/>
<protein>
    <recommendedName>
        <fullName evidence="3">Amino acid-binding protein</fullName>
    </recommendedName>
</protein>
<evidence type="ECO:0000313" key="1">
    <source>
        <dbReference type="EMBL" id="ACS80531.1"/>
    </source>
</evidence>
<gene>
    <name evidence="1" type="ordered locus">Desal_2475</name>
</gene>
<dbReference type="Pfam" id="PF06892">
    <property type="entry name" value="Phage_CP76"/>
    <property type="match status" value="1"/>
</dbReference>